<dbReference type="Pfam" id="PF00868">
    <property type="entry name" value="Transglut_N"/>
    <property type="match status" value="1"/>
</dbReference>
<keyword evidence="4 9" id="KW-0106">Calcium</keyword>
<dbReference type="AlphaFoldDB" id="A0A8I6SAZ9"/>
<dbReference type="InterPro" id="IPR036985">
    <property type="entry name" value="Transglutaminase-like_sf"/>
</dbReference>
<evidence type="ECO:0000259" key="10">
    <source>
        <dbReference type="SMART" id="SM00460"/>
    </source>
</evidence>
<dbReference type="PROSITE" id="PS00547">
    <property type="entry name" value="TRANSGLUTAMINASES"/>
    <property type="match status" value="1"/>
</dbReference>
<feature type="binding site" evidence="9">
    <location>
        <position position="502"/>
    </location>
    <ligand>
        <name>Ca(2+)</name>
        <dbReference type="ChEBI" id="CHEBI:29108"/>
    </ligand>
</feature>
<dbReference type="InterPro" id="IPR023608">
    <property type="entry name" value="Transglutaminase_animal"/>
</dbReference>
<dbReference type="EnsemblMetazoa" id="XM_024224649.1">
    <property type="protein sequence ID" value="XP_024080417.1"/>
    <property type="gene ID" value="LOC106668779"/>
</dbReference>
<proteinExistence type="inferred from homology"/>
<keyword evidence="3 9" id="KW-0479">Metal-binding</keyword>
<evidence type="ECO:0000256" key="6">
    <source>
        <dbReference type="ARBA" id="ARBA00024222"/>
    </source>
</evidence>
<dbReference type="PANTHER" id="PTHR11590:SF69">
    <property type="entry name" value="RE08173P"/>
    <property type="match status" value="1"/>
</dbReference>
<dbReference type="FunFam" id="2.60.40.10:FF:000171">
    <property type="entry name" value="protein-glutamine gamma-glutamyltransferase 6"/>
    <property type="match status" value="1"/>
</dbReference>
<dbReference type="SMART" id="SM00460">
    <property type="entry name" value="TGc"/>
    <property type="match status" value="1"/>
</dbReference>
<dbReference type="SUPFAM" id="SSF54001">
    <property type="entry name" value="Cysteine proteinases"/>
    <property type="match status" value="1"/>
</dbReference>
<dbReference type="RefSeq" id="XP_024080417.1">
    <property type="nucleotide sequence ID" value="XM_024224649.1"/>
</dbReference>
<dbReference type="Pfam" id="PF01841">
    <property type="entry name" value="Transglut_core"/>
    <property type="match status" value="1"/>
</dbReference>
<evidence type="ECO:0000256" key="3">
    <source>
        <dbReference type="ARBA" id="ARBA00022723"/>
    </source>
</evidence>
<organism evidence="11 12">
    <name type="scientific">Cimex lectularius</name>
    <name type="common">Bed bug</name>
    <name type="synonym">Acanthia lectularia</name>
    <dbReference type="NCBI Taxonomy" id="79782"/>
    <lineage>
        <taxon>Eukaryota</taxon>
        <taxon>Metazoa</taxon>
        <taxon>Ecdysozoa</taxon>
        <taxon>Arthropoda</taxon>
        <taxon>Hexapoda</taxon>
        <taxon>Insecta</taxon>
        <taxon>Pterygota</taxon>
        <taxon>Neoptera</taxon>
        <taxon>Paraneoptera</taxon>
        <taxon>Hemiptera</taxon>
        <taxon>Heteroptera</taxon>
        <taxon>Panheteroptera</taxon>
        <taxon>Cimicomorpha</taxon>
        <taxon>Cimicidae</taxon>
        <taxon>Cimex</taxon>
    </lineage>
</organism>
<evidence type="ECO:0000313" key="12">
    <source>
        <dbReference type="Proteomes" id="UP000494040"/>
    </source>
</evidence>
<comment type="similarity">
    <text evidence="1">Belongs to the transglutaminase superfamily. Transglutaminase family.</text>
</comment>
<reference evidence="11" key="1">
    <citation type="submission" date="2022-01" db="UniProtKB">
        <authorList>
            <consortium name="EnsemblMetazoa"/>
        </authorList>
    </citation>
    <scope>IDENTIFICATION</scope>
</reference>
<evidence type="ECO:0000256" key="7">
    <source>
        <dbReference type="ARBA" id="ARBA00051843"/>
    </source>
</evidence>
<sequence length="739" mass="84753">MFSTCNDCRMWRRRPTTNSRRLSLSLPRPPRYSYRTNDIRDDKKRILEVQNVDLLFRSNGEAHHTDLFQLMWRKENPQLVVRRGQVFNLKITLTRPYIEDHDSISFIFSLSDCENPSLGQGTLVAIPLTKREKLKEEHLIWSAQLESVSNNVINVKITTSVKCIVGKWSMDIDTKLSHNLTLNYSYKGLIYILFNPWNKYEEVYLQNHEERDEYVLSESGLIYRGTHTRIKPCPWKYSQFETDVLDCSIMLFNKISKVSFSSMNDPIQICRALSAAVNDQDDNGVVKGNWTDDHGGGVSPTVWTGSMKILQKYFKTKKPVKYGQCWVFAGVLTTVCRALGIPARPVSCFDCGHDSMGSLTIDYFYDEEGKYMNELQHESIWNFHVWTEVYMKRLDIGKEFDGWQVIDSTPQELSDNQFKCGPTSVHAVKNGRILTPYDGSFIFAEVNADLVYWKYIGPTQPLKLIKTDTKKIGKLILTKAVHEWDKEDITQNYKHPEDTNEERLTMMSALQKSGNSLSRFYLNENFNDIKFDLKLVDDIIIGSSFVVSLKMINKSVTKNYQVRVNLAADAITYTGKQKGEIKRIQRDITVEKNSGEEVNMTVTYNDYADKLVDQASLSASCLARVVDTDFDFYAEDDFRVRQPDIKMIVSGDPVIGKPIKIKASFINPLPIPIKKGFFSIDGPGITDKSKKKIFDAPPHEEISAEFILQPQYLGDHMVVAKFVSKELSDVDGFMRISVN</sequence>
<feature type="active site" evidence="8">
    <location>
        <position position="325"/>
    </location>
</feature>
<evidence type="ECO:0000256" key="9">
    <source>
        <dbReference type="PIRSR" id="PIRSR000459-2"/>
    </source>
</evidence>
<name>A0A8I6SAZ9_CIMLE</name>
<dbReference type="GO" id="GO:0003810">
    <property type="term" value="F:protein-glutamine gamma-glutamyltransferase activity"/>
    <property type="evidence" value="ECO:0007669"/>
    <property type="project" value="UniProtKB-EC"/>
</dbReference>
<evidence type="ECO:0000256" key="1">
    <source>
        <dbReference type="ARBA" id="ARBA00005968"/>
    </source>
</evidence>
<feature type="binding site" evidence="9">
    <location>
        <position position="449"/>
    </location>
    <ligand>
        <name>Ca(2+)</name>
        <dbReference type="ChEBI" id="CHEBI:29108"/>
    </ligand>
</feature>
<evidence type="ECO:0000256" key="2">
    <source>
        <dbReference type="ARBA" id="ARBA00022679"/>
    </source>
</evidence>
<comment type="cofactor">
    <cofactor evidence="9">
        <name>Ca(2+)</name>
        <dbReference type="ChEBI" id="CHEBI:29108"/>
    </cofactor>
    <text evidence="9">Binds 1 Ca(2+) ion per subunit.</text>
</comment>
<evidence type="ECO:0000256" key="5">
    <source>
        <dbReference type="ARBA" id="ARBA00023315"/>
    </source>
</evidence>
<dbReference type="InterPro" id="IPR050779">
    <property type="entry name" value="Transglutaminase"/>
</dbReference>
<feature type="active site" evidence="8">
    <location>
        <position position="407"/>
    </location>
</feature>
<dbReference type="KEGG" id="clec:106668779"/>
<dbReference type="EC" id="2.3.2.13" evidence="6"/>
<keyword evidence="12" id="KW-1185">Reference proteome</keyword>
<dbReference type="PIRSF" id="PIRSF000459">
    <property type="entry name" value="TGM_EBP42"/>
    <property type="match status" value="1"/>
</dbReference>
<accession>A0A8I6SAZ9</accession>
<evidence type="ECO:0000256" key="8">
    <source>
        <dbReference type="PIRSR" id="PIRSR000459-1"/>
    </source>
</evidence>
<dbReference type="PANTHER" id="PTHR11590">
    <property type="entry name" value="PROTEIN-GLUTAMINE GAMMA-GLUTAMYLTRANSFERASE"/>
    <property type="match status" value="1"/>
</dbReference>
<dbReference type="InterPro" id="IPR008958">
    <property type="entry name" value="Transglutaminase_C"/>
</dbReference>
<dbReference type="Proteomes" id="UP000494040">
    <property type="component" value="Unassembled WGS sequence"/>
</dbReference>
<dbReference type="InterPro" id="IPR014756">
    <property type="entry name" value="Ig_E-set"/>
</dbReference>
<comment type="catalytic activity">
    <reaction evidence="7">
        <text>L-glutaminyl-[protein] + L-lysyl-[protein] = [protein]-L-lysyl-N(6)-5-L-glutamyl-[protein] + NH4(+)</text>
        <dbReference type="Rhea" id="RHEA:54816"/>
        <dbReference type="Rhea" id="RHEA-COMP:9752"/>
        <dbReference type="Rhea" id="RHEA-COMP:10207"/>
        <dbReference type="Rhea" id="RHEA-COMP:14005"/>
        <dbReference type="ChEBI" id="CHEBI:28938"/>
        <dbReference type="ChEBI" id="CHEBI:29969"/>
        <dbReference type="ChEBI" id="CHEBI:30011"/>
        <dbReference type="ChEBI" id="CHEBI:138370"/>
        <dbReference type="EC" id="2.3.2.13"/>
    </reaction>
</comment>
<dbReference type="OMA" id="WKYSQFE"/>
<dbReference type="Gene3D" id="3.90.260.10">
    <property type="entry name" value="Transglutaminase-like"/>
    <property type="match status" value="1"/>
</dbReference>
<dbReference type="Pfam" id="PF00927">
    <property type="entry name" value="Transglut_C"/>
    <property type="match status" value="2"/>
</dbReference>
<dbReference type="InterPro" id="IPR002931">
    <property type="entry name" value="Transglutaminase-like"/>
</dbReference>
<feature type="binding site" evidence="9">
    <location>
        <position position="447"/>
    </location>
    <ligand>
        <name>Ca(2+)</name>
        <dbReference type="ChEBI" id="CHEBI:29108"/>
    </ligand>
</feature>
<evidence type="ECO:0000313" key="11">
    <source>
        <dbReference type="EnsemblMetazoa" id="XP_024080417.1"/>
    </source>
</evidence>
<dbReference type="OrthoDB" id="437511at2759"/>
<feature type="active site" evidence="8">
    <location>
        <position position="384"/>
    </location>
</feature>
<keyword evidence="5" id="KW-0012">Acyltransferase</keyword>
<keyword evidence="2" id="KW-0808">Transferase</keyword>
<dbReference type="InterPro" id="IPR036238">
    <property type="entry name" value="Transglutaminase_C_sf"/>
</dbReference>
<evidence type="ECO:0000256" key="4">
    <source>
        <dbReference type="ARBA" id="ARBA00022837"/>
    </source>
</evidence>
<feature type="binding site" evidence="9">
    <location>
        <position position="497"/>
    </location>
    <ligand>
        <name>Ca(2+)</name>
        <dbReference type="ChEBI" id="CHEBI:29108"/>
    </ligand>
</feature>
<dbReference type="InterPro" id="IPR038765">
    <property type="entry name" value="Papain-like_cys_pep_sf"/>
</dbReference>
<dbReference type="SUPFAM" id="SSF49309">
    <property type="entry name" value="Transglutaminase, two C-terminal domains"/>
    <property type="match status" value="2"/>
</dbReference>
<dbReference type="InterPro" id="IPR013783">
    <property type="entry name" value="Ig-like_fold"/>
</dbReference>
<dbReference type="FunFam" id="3.90.260.10:FF:000001">
    <property type="entry name" value="Protein-glutamine gamma-glutamyltransferase 2"/>
    <property type="match status" value="1"/>
</dbReference>
<protein>
    <recommendedName>
        <fullName evidence="6">protein-glutamine gamma-glutamyltransferase</fullName>
        <ecNumber evidence="6">2.3.2.13</ecNumber>
    </recommendedName>
</protein>
<dbReference type="GeneID" id="106668779"/>
<dbReference type="InterPro" id="IPR001102">
    <property type="entry name" value="Transglutaminase_N"/>
</dbReference>
<dbReference type="InterPro" id="IPR013808">
    <property type="entry name" value="Transglutaminase_AS"/>
</dbReference>
<dbReference type="SUPFAM" id="SSF81296">
    <property type="entry name" value="E set domains"/>
    <property type="match status" value="1"/>
</dbReference>
<dbReference type="GO" id="GO:0046872">
    <property type="term" value="F:metal ion binding"/>
    <property type="evidence" value="ECO:0007669"/>
    <property type="project" value="UniProtKB-KW"/>
</dbReference>
<feature type="domain" description="Transglutaminase-like" evidence="10">
    <location>
        <begin position="317"/>
        <end position="410"/>
    </location>
</feature>
<dbReference type="Gene3D" id="2.60.40.10">
    <property type="entry name" value="Immunoglobulins"/>
    <property type="match status" value="3"/>
</dbReference>